<organism evidence="2 3">
    <name type="scientific">Rahnella ecdela</name>
    <dbReference type="NCBI Taxonomy" id="2816250"/>
    <lineage>
        <taxon>Bacteria</taxon>
        <taxon>Pseudomonadati</taxon>
        <taxon>Pseudomonadota</taxon>
        <taxon>Gammaproteobacteria</taxon>
        <taxon>Enterobacterales</taxon>
        <taxon>Yersiniaceae</taxon>
        <taxon>Rahnella</taxon>
    </lineage>
</organism>
<sequence>MQLARELRRPNWRTMLSNMSSSELEEWHQFYQTHYFEEALLDAHFASLSLHILSLVCGETELTAGHFSLLKPKVVEENHEPDDEQLMAIAESLPGGVRYGPASG</sequence>
<accession>A0ABS6LGR2</accession>
<gene>
    <name evidence="2" type="ORF">J1784_12250</name>
</gene>
<comment type="caution">
    <text evidence="2">The sequence shown here is derived from an EMBL/GenBank/DDBJ whole genome shotgun (WGS) entry which is preliminary data.</text>
</comment>
<dbReference type="EMBL" id="JAFMOY010000125">
    <property type="protein sequence ID" value="MBU9845781.1"/>
    <property type="molecule type" value="Genomic_DNA"/>
</dbReference>
<dbReference type="Proteomes" id="UP000739284">
    <property type="component" value="Unassembled WGS sequence"/>
</dbReference>
<evidence type="ECO:0000313" key="3">
    <source>
        <dbReference type="Proteomes" id="UP000739284"/>
    </source>
</evidence>
<dbReference type="RefSeq" id="WP_112166094.1">
    <property type="nucleotide sequence ID" value="NZ_JAFMOY010000125.1"/>
</dbReference>
<evidence type="ECO:0000259" key="1">
    <source>
        <dbReference type="Pfam" id="PF06223"/>
    </source>
</evidence>
<name>A0ABS6LGR2_9GAMM</name>
<feature type="domain" description="Minor tail T" evidence="1">
    <location>
        <begin position="20"/>
        <end position="96"/>
    </location>
</feature>
<dbReference type="InterPro" id="IPR009350">
    <property type="entry name" value="Phage_tail_T"/>
</dbReference>
<reference evidence="2 3" key="1">
    <citation type="submission" date="2021-03" db="EMBL/GenBank/DDBJ databases">
        <title>Five novel Rahnella species.</title>
        <authorList>
            <person name="Brady C."/>
            <person name="Asselin J."/>
            <person name="Beer S."/>
            <person name="Bruberg M.B."/>
            <person name="Crampton B."/>
            <person name="Venter S."/>
            <person name="Arnold D."/>
            <person name="Denman S."/>
        </authorList>
    </citation>
    <scope>NUCLEOTIDE SEQUENCE [LARGE SCALE GENOMIC DNA]</scope>
    <source>
        <strain evidence="2 3">FRB 231</strain>
    </source>
</reference>
<keyword evidence="3" id="KW-1185">Reference proteome</keyword>
<dbReference type="NCBIfam" id="TIGR01715">
    <property type="entry name" value="phage_lam_T"/>
    <property type="match status" value="1"/>
</dbReference>
<proteinExistence type="predicted"/>
<protein>
    <submittedName>
        <fullName evidence="2">Phage tail assembly protein T</fullName>
    </submittedName>
</protein>
<evidence type="ECO:0000313" key="2">
    <source>
        <dbReference type="EMBL" id="MBU9845781.1"/>
    </source>
</evidence>
<dbReference type="Pfam" id="PF06223">
    <property type="entry name" value="Phage_tail_T"/>
    <property type="match status" value="1"/>
</dbReference>